<sequence length="356" mass="39965">MEWIFGLPRGGLPYYLNSPESGIVLQEDICKLYCKGEFILVPTFKTYVDSMKIMEEVKDRKETDRSPRRPLTAFAPADGLYRYVFIPCGAAARALLKQLNLEPQSNEDLNGRVFPLDGKPCLEGSAKYPVFKCRAHPFSVSASANRAFLTRRGTPLTDQWHALARRIVEQWEQQLIQPPRWFVEEPTLGEDDSQLSSTEATGYCASAPEDDVCAKPLTVVAVYGGACEEHDSQRVDSWVNNVDPDAPDPNAPLPSEEYSKTTSIRTRQSLQRSPLKLRRSHRLRAKACPYASPSPDCCPHPPSPPRRVASALRYRDILRNPPAWAKRNGEFPTPTFSSNDWAYFSHRIALNAPAAT</sequence>
<accession>A0A550C949</accession>
<feature type="compositionally biased region" description="Polar residues" evidence="1">
    <location>
        <begin position="260"/>
        <end position="272"/>
    </location>
</feature>
<organism evidence="2 3">
    <name type="scientific">Schizophyllum amplum</name>
    <dbReference type="NCBI Taxonomy" id="97359"/>
    <lineage>
        <taxon>Eukaryota</taxon>
        <taxon>Fungi</taxon>
        <taxon>Dikarya</taxon>
        <taxon>Basidiomycota</taxon>
        <taxon>Agaricomycotina</taxon>
        <taxon>Agaricomycetes</taxon>
        <taxon>Agaricomycetidae</taxon>
        <taxon>Agaricales</taxon>
        <taxon>Schizophyllaceae</taxon>
        <taxon>Schizophyllum</taxon>
    </lineage>
</organism>
<protein>
    <submittedName>
        <fullName evidence="2">Uncharacterized protein</fullName>
    </submittedName>
</protein>
<evidence type="ECO:0000313" key="3">
    <source>
        <dbReference type="Proteomes" id="UP000320762"/>
    </source>
</evidence>
<proteinExistence type="predicted"/>
<gene>
    <name evidence="2" type="ORF">BD626DRAFT_85065</name>
</gene>
<evidence type="ECO:0000256" key="1">
    <source>
        <dbReference type="SAM" id="MobiDB-lite"/>
    </source>
</evidence>
<dbReference type="AlphaFoldDB" id="A0A550C949"/>
<name>A0A550C949_9AGAR</name>
<dbReference type="Proteomes" id="UP000320762">
    <property type="component" value="Unassembled WGS sequence"/>
</dbReference>
<dbReference type="EMBL" id="VDMD01000017">
    <property type="protein sequence ID" value="TRM61327.1"/>
    <property type="molecule type" value="Genomic_DNA"/>
</dbReference>
<keyword evidence="3" id="KW-1185">Reference proteome</keyword>
<reference evidence="2 3" key="1">
    <citation type="journal article" date="2019" name="New Phytol.">
        <title>Comparative genomics reveals unique wood-decay strategies and fruiting body development in the Schizophyllaceae.</title>
        <authorList>
            <person name="Almasi E."/>
            <person name="Sahu N."/>
            <person name="Krizsan K."/>
            <person name="Balint B."/>
            <person name="Kovacs G.M."/>
            <person name="Kiss B."/>
            <person name="Cseklye J."/>
            <person name="Drula E."/>
            <person name="Henrissat B."/>
            <person name="Nagy I."/>
            <person name="Chovatia M."/>
            <person name="Adam C."/>
            <person name="LaButti K."/>
            <person name="Lipzen A."/>
            <person name="Riley R."/>
            <person name="Grigoriev I.V."/>
            <person name="Nagy L.G."/>
        </authorList>
    </citation>
    <scope>NUCLEOTIDE SEQUENCE [LARGE SCALE GENOMIC DNA]</scope>
    <source>
        <strain evidence="2 3">NL-1724</strain>
    </source>
</reference>
<comment type="caution">
    <text evidence="2">The sequence shown here is derived from an EMBL/GenBank/DDBJ whole genome shotgun (WGS) entry which is preliminary data.</text>
</comment>
<feature type="region of interest" description="Disordered" evidence="1">
    <location>
        <begin position="238"/>
        <end position="274"/>
    </location>
</feature>
<evidence type="ECO:0000313" key="2">
    <source>
        <dbReference type="EMBL" id="TRM61327.1"/>
    </source>
</evidence>